<evidence type="ECO:0000256" key="3">
    <source>
        <dbReference type="ARBA" id="ARBA00022603"/>
    </source>
</evidence>
<keyword evidence="3 6" id="KW-0489">Methyltransferase</keyword>
<evidence type="ECO:0000256" key="1">
    <source>
        <dbReference type="ARBA" id="ARBA00004496"/>
    </source>
</evidence>
<accession>A0A5C3MC13</accession>
<dbReference type="Proteomes" id="UP000308652">
    <property type="component" value="Unassembled WGS sequence"/>
</dbReference>
<gene>
    <name evidence="6" type="ORF">BDQ12DRAFT_605196</name>
</gene>
<evidence type="ECO:0000313" key="7">
    <source>
        <dbReference type="Proteomes" id="UP000308652"/>
    </source>
</evidence>
<dbReference type="PANTHER" id="PTHR13200:SF0">
    <property type="entry name" value="EEF1A LYSINE METHYLTRANSFERASE 1"/>
    <property type="match status" value="1"/>
</dbReference>
<dbReference type="InterPro" id="IPR019369">
    <property type="entry name" value="Efm5/EEF1AKMT1"/>
</dbReference>
<evidence type="ECO:0000256" key="4">
    <source>
        <dbReference type="ARBA" id="ARBA00022679"/>
    </source>
</evidence>
<dbReference type="GO" id="GO:0032259">
    <property type="term" value="P:methylation"/>
    <property type="evidence" value="ECO:0007669"/>
    <property type="project" value="UniProtKB-KW"/>
</dbReference>
<evidence type="ECO:0000256" key="5">
    <source>
        <dbReference type="SAM" id="MobiDB-lite"/>
    </source>
</evidence>
<dbReference type="EMBL" id="ML213602">
    <property type="protein sequence ID" value="TFK38681.1"/>
    <property type="molecule type" value="Genomic_DNA"/>
</dbReference>
<reference evidence="6 7" key="1">
    <citation type="journal article" date="2019" name="Nat. Ecol. Evol.">
        <title>Megaphylogeny resolves global patterns of mushroom evolution.</title>
        <authorList>
            <person name="Varga T."/>
            <person name="Krizsan K."/>
            <person name="Foldi C."/>
            <person name="Dima B."/>
            <person name="Sanchez-Garcia M."/>
            <person name="Sanchez-Ramirez S."/>
            <person name="Szollosi G.J."/>
            <person name="Szarkandi J.G."/>
            <person name="Papp V."/>
            <person name="Albert L."/>
            <person name="Andreopoulos W."/>
            <person name="Angelini C."/>
            <person name="Antonin V."/>
            <person name="Barry K.W."/>
            <person name="Bougher N.L."/>
            <person name="Buchanan P."/>
            <person name="Buyck B."/>
            <person name="Bense V."/>
            <person name="Catcheside P."/>
            <person name="Chovatia M."/>
            <person name="Cooper J."/>
            <person name="Damon W."/>
            <person name="Desjardin D."/>
            <person name="Finy P."/>
            <person name="Geml J."/>
            <person name="Haridas S."/>
            <person name="Hughes K."/>
            <person name="Justo A."/>
            <person name="Karasinski D."/>
            <person name="Kautmanova I."/>
            <person name="Kiss B."/>
            <person name="Kocsube S."/>
            <person name="Kotiranta H."/>
            <person name="LaButti K.M."/>
            <person name="Lechner B.E."/>
            <person name="Liimatainen K."/>
            <person name="Lipzen A."/>
            <person name="Lukacs Z."/>
            <person name="Mihaltcheva S."/>
            <person name="Morgado L.N."/>
            <person name="Niskanen T."/>
            <person name="Noordeloos M.E."/>
            <person name="Ohm R.A."/>
            <person name="Ortiz-Santana B."/>
            <person name="Ovrebo C."/>
            <person name="Racz N."/>
            <person name="Riley R."/>
            <person name="Savchenko A."/>
            <person name="Shiryaev A."/>
            <person name="Soop K."/>
            <person name="Spirin V."/>
            <person name="Szebenyi C."/>
            <person name="Tomsovsky M."/>
            <person name="Tulloss R.E."/>
            <person name="Uehling J."/>
            <person name="Grigoriev I.V."/>
            <person name="Vagvolgyi C."/>
            <person name="Papp T."/>
            <person name="Martin F.M."/>
            <person name="Miettinen O."/>
            <person name="Hibbett D.S."/>
            <person name="Nagy L.G."/>
        </authorList>
    </citation>
    <scope>NUCLEOTIDE SEQUENCE [LARGE SCALE GENOMIC DNA]</scope>
    <source>
        <strain evidence="6 7">CBS 166.37</strain>
    </source>
</reference>
<organism evidence="6 7">
    <name type="scientific">Crucibulum laeve</name>
    <dbReference type="NCBI Taxonomy" id="68775"/>
    <lineage>
        <taxon>Eukaryota</taxon>
        <taxon>Fungi</taxon>
        <taxon>Dikarya</taxon>
        <taxon>Basidiomycota</taxon>
        <taxon>Agaricomycotina</taxon>
        <taxon>Agaricomycetes</taxon>
        <taxon>Agaricomycetidae</taxon>
        <taxon>Agaricales</taxon>
        <taxon>Agaricineae</taxon>
        <taxon>Nidulariaceae</taxon>
        <taxon>Crucibulum</taxon>
    </lineage>
</organism>
<dbReference type="STRING" id="68775.A0A5C3MC13"/>
<evidence type="ECO:0000313" key="6">
    <source>
        <dbReference type="EMBL" id="TFK38681.1"/>
    </source>
</evidence>
<comment type="subcellular location">
    <subcellularLocation>
        <location evidence="1">Cytoplasm</location>
    </subcellularLocation>
</comment>
<dbReference type="OrthoDB" id="206354at2759"/>
<keyword evidence="4 6" id="KW-0808">Transferase</keyword>
<dbReference type="PANTHER" id="PTHR13200">
    <property type="entry name" value="EEF1A LYSINE METHYLTRANSFERASE 1"/>
    <property type="match status" value="1"/>
</dbReference>
<sequence>YSTPFANTLAKHLHDLCTPDTQIAFLCCPTTFVAFQHQNPLKGARLLEYDQRFAVLSPGQFVPYDLDEPEDVPESLKGTVEIAVVDPPFLNEITNAKVAQTLRLILHPTRGRLLLLTSTSIEDVIRQVYAEPPLGPLKKARMEVQHGRLANDFACWGTWEGVENWGEKEGEYTHRGEGWREGDAEGAERTHLSTSGKKSALDGKETEKP</sequence>
<feature type="region of interest" description="Disordered" evidence="5">
    <location>
        <begin position="168"/>
        <end position="209"/>
    </location>
</feature>
<proteinExistence type="predicted"/>
<feature type="compositionally biased region" description="Basic and acidic residues" evidence="5">
    <location>
        <begin position="199"/>
        <end position="209"/>
    </location>
</feature>
<protein>
    <submittedName>
        <fullName evidence="6">Putative N6-adenine methyltransferase-domain-containing protein</fullName>
    </submittedName>
</protein>
<dbReference type="InterPro" id="IPR041370">
    <property type="entry name" value="Mlase_EEF1AKMT1/ZCCHC4"/>
</dbReference>
<feature type="compositionally biased region" description="Basic and acidic residues" evidence="5">
    <location>
        <begin position="168"/>
        <end position="191"/>
    </location>
</feature>
<dbReference type="AlphaFoldDB" id="A0A5C3MC13"/>
<keyword evidence="7" id="KW-1185">Reference proteome</keyword>
<keyword evidence="2" id="KW-0963">Cytoplasm</keyword>
<dbReference type="GO" id="GO:0016279">
    <property type="term" value="F:protein-lysine N-methyltransferase activity"/>
    <property type="evidence" value="ECO:0007669"/>
    <property type="project" value="InterPro"/>
</dbReference>
<evidence type="ECO:0000256" key="2">
    <source>
        <dbReference type="ARBA" id="ARBA00022490"/>
    </source>
</evidence>
<dbReference type="Pfam" id="PF10237">
    <property type="entry name" value="N6-adenineMlase"/>
    <property type="match status" value="1"/>
</dbReference>
<dbReference type="GO" id="GO:0005737">
    <property type="term" value="C:cytoplasm"/>
    <property type="evidence" value="ECO:0007669"/>
    <property type="project" value="UniProtKB-SubCell"/>
</dbReference>
<feature type="non-terminal residue" evidence="6">
    <location>
        <position position="1"/>
    </location>
</feature>
<name>A0A5C3MC13_9AGAR</name>